<accession>M7TDI0</accession>
<evidence type="ECO:0000313" key="3">
    <source>
        <dbReference type="EMBL" id="EMR67966.1"/>
    </source>
</evidence>
<dbReference type="PANTHER" id="PTHR38795">
    <property type="entry name" value="DUF6604 DOMAIN-CONTAINING PROTEIN"/>
    <property type="match status" value="1"/>
</dbReference>
<name>M7TDI0_EUTLA</name>
<dbReference type="HOGENOM" id="CLU_008976_0_0_1"/>
<organism evidence="3 4">
    <name type="scientific">Eutypa lata (strain UCR-EL1)</name>
    <name type="common">Grapevine dieback disease fungus</name>
    <name type="synonym">Eutypa armeniacae</name>
    <dbReference type="NCBI Taxonomy" id="1287681"/>
    <lineage>
        <taxon>Eukaryota</taxon>
        <taxon>Fungi</taxon>
        <taxon>Dikarya</taxon>
        <taxon>Ascomycota</taxon>
        <taxon>Pezizomycotina</taxon>
        <taxon>Sordariomycetes</taxon>
        <taxon>Xylariomycetidae</taxon>
        <taxon>Xylariales</taxon>
        <taxon>Diatrypaceae</taxon>
        <taxon>Eutypa</taxon>
    </lineage>
</organism>
<evidence type="ECO:0000256" key="1">
    <source>
        <dbReference type="SAM" id="MobiDB-lite"/>
    </source>
</evidence>
<reference evidence="4" key="1">
    <citation type="journal article" date="2013" name="Genome Announc.">
        <title>Draft genome sequence of the grapevine dieback fungus Eutypa lata UCR-EL1.</title>
        <authorList>
            <person name="Blanco-Ulate B."/>
            <person name="Rolshausen P.E."/>
            <person name="Cantu D."/>
        </authorList>
    </citation>
    <scope>NUCLEOTIDE SEQUENCE [LARGE SCALE GENOMIC DNA]</scope>
    <source>
        <strain evidence="4">UCR-EL1</strain>
    </source>
</reference>
<dbReference type="Pfam" id="PF20253">
    <property type="entry name" value="DUF6604"/>
    <property type="match status" value="1"/>
</dbReference>
<evidence type="ECO:0000259" key="2">
    <source>
        <dbReference type="Pfam" id="PF20253"/>
    </source>
</evidence>
<evidence type="ECO:0000313" key="4">
    <source>
        <dbReference type="Proteomes" id="UP000012174"/>
    </source>
</evidence>
<dbReference type="EMBL" id="KB706322">
    <property type="protein sequence ID" value="EMR67966.1"/>
    <property type="molecule type" value="Genomic_DNA"/>
</dbReference>
<dbReference type="AlphaFoldDB" id="M7TDI0"/>
<dbReference type="STRING" id="1287681.M7TDI0"/>
<dbReference type="PANTHER" id="PTHR38795:SF1">
    <property type="entry name" value="DUF6604 DOMAIN-CONTAINING PROTEIN"/>
    <property type="match status" value="1"/>
</dbReference>
<feature type="region of interest" description="Disordered" evidence="1">
    <location>
        <begin position="656"/>
        <end position="687"/>
    </location>
</feature>
<dbReference type="KEGG" id="ela:UCREL1_5017"/>
<dbReference type="eggNOG" id="ENOG502RZSK">
    <property type="taxonomic scope" value="Eukaryota"/>
</dbReference>
<sequence length="821" mass="92104">MLPPSLFSSYHEYKQDTNSVAAWLASTARAHGYTTDNPRPEASKPAGRLKGKARTEAKKASQSLLPKHIIKVKDFIPLAEFIAGKPSLSVPAYFVATLKRVIQKRNGFSSKLPQHGSPSDTESDKSHEYFVRILESVRDILEPRIAPTSAGPEAQKNDLPNRFTALELQDPSEEITSSPNISRPSNAKGDNAIYEVEAQTSLQDYMLALTMVVNDLNRIRAYVKCIWSKYENDTLDLTAAAISTNTAIDLGRKLTEDIAPQFELHGGMWKVLHQLYQSAALSRGYNTGELFTEGQDNIYGIYDVAEQTYVLTLRIISSIQDTLEPGQIPVCEKGNFSYDDARSDRKSKSANEKFLEDGSLLVPFLIELVTVVRAVPNYPVEDEFLRGIREMVNTKEVPFYLLFAAQIFLDIHHTIRGHAKEGFTTLVEQLKFMDGELDKHFEFHQDLKNDNWPASQDHVLRQFQAQIKDILADPVYNMRLKMYSKMGIQIPSSIKPNRMLAMSPVLSGLMLYHFRAEIYNVGIELANAWGSITCAAHLYHAVRQEEAMKVSWLDMHVVRSLLGISNFFVGGPPQNPEEYLRRFMLQIGISAAAVTNNRRRRAPLASKSGSRMINKGALVSCMFMDRYLYNTGQVEWTPEHVDKVVDLSTWKAEGGRSFVSGQTNNPGNSKAKDSKGKEKSRGKATESGLLPPGELVWALARTLHMESLEFTLPYITMHRQCLRALHAVKLRCDPLLSDYAKRENRLVLIVGDIFSSAANDRDDRLLLQASTALEGFVRAEGQGVLRASRALGFSGQFTTQGALPGSWMAENGYQIRQCRRR</sequence>
<proteinExistence type="predicted"/>
<gene>
    <name evidence="3" type="ORF">UCREL1_5017</name>
</gene>
<dbReference type="InterPro" id="IPR046539">
    <property type="entry name" value="DUF6604"/>
</dbReference>
<dbReference type="OrthoDB" id="5238236at2759"/>
<feature type="compositionally biased region" description="Basic and acidic residues" evidence="1">
    <location>
        <begin position="670"/>
        <end position="684"/>
    </location>
</feature>
<protein>
    <recommendedName>
        <fullName evidence="2">DUF6604 domain-containing protein</fullName>
    </recommendedName>
</protein>
<dbReference type="OMA" id="FRENTRH"/>
<feature type="domain" description="DUF6604" evidence="2">
    <location>
        <begin position="12"/>
        <end position="259"/>
    </location>
</feature>
<feature type="compositionally biased region" description="Polar residues" evidence="1">
    <location>
        <begin position="659"/>
        <end position="668"/>
    </location>
</feature>
<dbReference type="Proteomes" id="UP000012174">
    <property type="component" value="Unassembled WGS sequence"/>
</dbReference>
<keyword evidence="4" id="KW-1185">Reference proteome</keyword>